<accession>A0A8E2AR39</accession>
<dbReference type="GO" id="GO:0050660">
    <property type="term" value="F:flavin adenine dinucleotide binding"/>
    <property type="evidence" value="ECO:0007669"/>
    <property type="project" value="InterPro"/>
</dbReference>
<dbReference type="SUPFAM" id="SSF51905">
    <property type="entry name" value="FAD/NAD(P)-binding domain"/>
    <property type="match status" value="1"/>
</dbReference>
<dbReference type="PANTHER" id="PTHR11552:SF78">
    <property type="entry name" value="GLUCOSE-METHANOL-CHOLINE OXIDOREDUCTASE N-TERMINAL DOMAIN-CONTAINING PROTEIN"/>
    <property type="match status" value="1"/>
</dbReference>
<evidence type="ECO:0000259" key="5">
    <source>
        <dbReference type="PROSITE" id="PS00623"/>
    </source>
</evidence>
<evidence type="ECO:0000313" key="7">
    <source>
        <dbReference type="EMBL" id="OCH86429.1"/>
    </source>
</evidence>
<keyword evidence="4" id="KW-0285">Flavoprotein</keyword>
<dbReference type="InterPro" id="IPR036188">
    <property type="entry name" value="FAD/NAD-bd_sf"/>
</dbReference>
<sequence length="608" mass="66098">MSARPPAPLPAENAEFDIVFAGGGAAAGVTAGRLAAADPSLRILILEGGPHTLEDLAHIQPARFLSHLAPGSKTVRVHMSKASDSVGGRELAFPIGNCLGGGSSVNWLMYTRPSASDYDDWEQKYGNKGWGAKDLLPLANKTETYQVDPNQPGHGHSGPLKVSNGGYFDDVAKDWIETAAHYNRATRLATDDANTIVDTKTDAFTRWRKWINEETGRRSDVPHHFLYNQSHNKNLHIQVGCHVKRVLFEGGRAVGVEYCENPDVREGCGSTVHTVRAKKLVVVAAGAFGSPAILERSGIGAKTVLEKVGVPQVVDLPGVGENFRDHLAAFFPYHIREDVQTLDGIVRGDEAEIKKWTDIWLKTGKGLMASNAVDAGSKLRPTTEERKKYRMGPEFEKEWNEVYANAPDKVVFFSGSMLTYMGDMTAPPAKAFSLGGYIAYPTSVGYTHISSAHDVMAPADFDARMLENPADVAVFRFAYKHCREIARRMPCYRGECASSHPAFGPVSNARAQQADGPVPLDAPDLEYSLEDEKALDDYIRNMGTCAMKPREKDGVVDSRLNVYGVEGLKVADMSICPANMCTNTYSTATTIGEKAAVIIAEELGIHGV</sequence>
<evidence type="ECO:0000256" key="4">
    <source>
        <dbReference type="RuleBase" id="RU003968"/>
    </source>
</evidence>
<evidence type="ECO:0000256" key="1">
    <source>
        <dbReference type="ARBA" id="ARBA00001974"/>
    </source>
</evidence>
<dbReference type="InterPro" id="IPR007867">
    <property type="entry name" value="GMC_OxRtase_C"/>
</dbReference>
<dbReference type="Pfam" id="PF00732">
    <property type="entry name" value="GMC_oxred_N"/>
    <property type="match status" value="1"/>
</dbReference>
<evidence type="ECO:0000256" key="2">
    <source>
        <dbReference type="ARBA" id="ARBA00010790"/>
    </source>
</evidence>
<dbReference type="PANTHER" id="PTHR11552">
    <property type="entry name" value="GLUCOSE-METHANOL-CHOLINE GMC OXIDOREDUCTASE"/>
    <property type="match status" value="1"/>
</dbReference>
<comment type="cofactor">
    <cofactor evidence="1 3">
        <name>FAD</name>
        <dbReference type="ChEBI" id="CHEBI:57692"/>
    </cofactor>
</comment>
<dbReference type="Gene3D" id="3.50.50.60">
    <property type="entry name" value="FAD/NAD(P)-binding domain"/>
    <property type="match status" value="1"/>
</dbReference>
<dbReference type="AlphaFoldDB" id="A0A8E2AR39"/>
<evidence type="ECO:0000259" key="6">
    <source>
        <dbReference type="PROSITE" id="PS00624"/>
    </source>
</evidence>
<dbReference type="Pfam" id="PF05199">
    <property type="entry name" value="GMC_oxred_C"/>
    <property type="match status" value="1"/>
</dbReference>
<reference evidence="7 8" key="1">
    <citation type="submission" date="2016-07" db="EMBL/GenBank/DDBJ databases">
        <title>Draft genome of the white-rot fungus Obba rivulosa 3A-2.</title>
        <authorList>
            <consortium name="DOE Joint Genome Institute"/>
            <person name="Miettinen O."/>
            <person name="Riley R."/>
            <person name="Acob R."/>
            <person name="Barry K."/>
            <person name="Cullen D."/>
            <person name="De Vries R."/>
            <person name="Hainaut M."/>
            <person name="Hatakka A."/>
            <person name="Henrissat B."/>
            <person name="Hilden K."/>
            <person name="Kuo R."/>
            <person name="Labutti K."/>
            <person name="Lipzen A."/>
            <person name="Makela M.R."/>
            <person name="Sandor L."/>
            <person name="Spatafora J.W."/>
            <person name="Grigoriev I.V."/>
            <person name="Hibbett D.S."/>
        </authorList>
    </citation>
    <scope>NUCLEOTIDE SEQUENCE [LARGE SCALE GENOMIC DNA]</scope>
    <source>
        <strain evidence="7 8">3A-2</strain>
    </source>
</reference>
<comment type="similarity">
    <text evidence="2 4">Belongs to the GMC oxidoreductase family.</text>
</comment>
<gene>
    <name evidence="7" type="ORF">OBBRIDRAFT_814600</name>
</gene>
<feature type="binding site" evidence="3">
    <location>
        <position position="243"/>
    </location>
    <ligand>
        <name>FAD</name>
        <dbReference type="ChEBI" id="CHEBI:57692"/>
    </ligand>
</feature>
<evidence type="ECO:0000256" key="3">
    <source>
        <dbReference type="PIRSR" id="PIRSR000137-2"/>
    </source>
</evidence>
<dbReference type="PROSITE" id="PS00624">
    <property type="entry name" value="GMC_OXRED_2"/>
    <property type="match status" value="1"/>
</dbReference>
<dbReference type="Proteomes" id="UP000250043">
    <property type="component" value="Unassembled WGS sequence"/>
</dbReference>
<evidence type="ECO:0000313" key="8">
    <source>
        <dbReference type="Proteomes" id="UP000250043"/>
    </source>
</evidence>
<feature type="domain" description="Glucose-methanol-choline oxidoreductase N-terminal" evidence="6">
    <location>
        <begin position="286"/>
        <end position="300"/>
    </location>
</feature>
<protein>
    <submittedName>
        <fullName evidence="7">Alcohol oxidase-like protein</fullName>
    </submittedName>
</protein>
<dbReference type="InterPro" id="IPR012132">
    <property type="entry name" value="GMC_OxRdtase"/>
</dbReference>
<dbReference type="PROSITE" id="PS00623">
    <property type="entry name" value="GMC_OXRED_1"/>
    <property type="match status" value="1"/>
</dbReference>
<dbReference type="PIRSF" id="PIRSF000137">
    <property type="entry name" value="Alcohol_oxidase"/>
    <property type="match status" value="1"/>
</dbReference>
<dbReference type="OrthoDB" id="269227at2759"/>
<dbReference type="EMBL" id="KV722528">
    <property type="protein sequence ID" value="OCH86429.1"/>
    <property type="molecule type" value="Genomic_DNA"/>
</dbReference>
<dbReference type="GO" id="GO:0016614">
    <property type="term" value="F:oxidoreductase activity, acting on CH-OH group of donors"/>
    <property type="evidence" value="ECO:0007669"/>
    <property type="project" value="InterPro"/>
</dbReference>
<keyword evidence="3 4" id="KW-0274">FAD</keyword>
<proteinExistence type="inferred from homology"/>
<feature type="domain" description="Glucose-methanol-choline oxidoreductase N-terminal" evidence="5">
    <location>
        <begin position="96"/>
        <end position="119"/>
    </location>
</feature>
<dbReference type="SUPFAM" id="SSF54373">
    <property type="entry name" value="FAD-linked reductases, C-terminal domain"/>
    <property type="match status" value="1"/>
</dbReference>
<organism evidence="7 8">
    <name type="scientific">Obba rivulosa</name>
    <dbReference type="NCBI Taxonomy" id="1052685"/>
    <lineage>
        <taxon>Eukaryota</taxon>
        <taxon>Fungi</taxon>
        <taxon>Dikarya</taxon>
        <taxon>Basidiomycota</taxon>
        <taxon>Agaricomycotina</taxon>
        <taxon>Agaricomycetes</taxon>
        <taxon>Polyporales</taxon>
        <taxon>Gelatoporiaceae</taxon>
        <taxon>Obba</taxon>
    </lineage>
</organism>
<dbReference type="InterPro" id="IPR000172">
    <property type="entry name" value="GMC_OxRdtase_N"/>
</dbReference>
<keyword evidence="8" id="KW-1185">Reference proteome</keyword>
<dbReference type="Gene3D" id="3.30.560.10">
    <property type="entry name" value="Glucose Oxidase, domain 3"/>
    <property type="match status" value="1"/>
</dbReference>
<name>A0A8E2AR39_9APHY</name>